<dbReference type="GO" id="GO:0016747">
    <property type="term" value="F:acyltransferase activity, transferring groups other than amino-acyl groups"/>
    <property type="evidence" value="ECO:0007669"/>
    <property type="project" value="InterPro"/>
</dbReference>
<dbReference type="CDD" id="cd04301">
    <property type="entry name" value="NAT_SF"/>
    <property type="match status" value="1"/>
</dbReference>
<evidence type="ECO:0000313" key="3">
    <source>
        <dbReference type="Proteomes" id="UP000244335"/>
    </source>
</evidence>
<dbReference type="PROSITE" id="PS51186">
    <property type="entry name" value="GNAT"/>
    <property type="match status" value="1"/>
</dbReference>
<name>A0AA92BZ99_RHIRH</name>
<dbReference type="Proteomes" id="UP000244335">
    <property type="component" value="Unassembled WGS sequence"/>
</dbReference>
<dbReference type="SUPFAM" id="SSF55729">
    <property type="entry name" value="Acyl-CoA N-acyltransferases (Nat)"/>
    <property type="match status" value="1"/>
</dbReference>
<dbReference type="EMBL" id="QDFR01000013">
    <property type="protein sequence ID" value="PVE50178.1"/>
    <property type="molecule type" value="Genomic_DNA"/>
</dbReference>
<organism evidence="2 3">
    <name type="scientific">Rhizobium rhizogenes</name>
    <name type="common">Agrobacterium rhizogenes</name>
    <dbReference type="NCBI Taxonomy" id="359"/>
    <lineage>
        <taxon>Bacteria</taxon>
        <taxon>Pseudomonadati</taxon>
        <taxon>Pseudomonadota</taxon>
        <taxon>Alphaproteobacteria</taxon>
        <taxon>Hyphomicrobiales</taxon>
        <taxon>Rhizobiaceae</taxon>
        <taxon>Rhizobium/Agrobacterium group</taxon>
        <taxon>Rhizobium</taxon>
    </lineage>
</organism>
<dbReference type="Gene3D" id="3.40.630.30">
    <property type="match status" value="1"/>
</dbReference>
<dbReference type="AlphaFoldDB" id="A0AA92BZ99"/>
<sequence length="166" mass="19159">MVRLLVTYMEQVEPPHGAALSPPVAGARIAKESPDAEDYLQLYHCVGATLQWDERLRMPMNELSTFLRSPSTALYILRHDGQALWLCEFDGFGEREVELKHFGLIPAAQGRRLGPYLLDWSLRAIWSDRPDRIWLHTDTNDHPKAKSTYERIGFKSYAEAWEEFPD</sequence>
<dbReference type="InterPro" id="IPR000182">
    <property type="entry name" value="GNAT_dom"/>
</dbReference>
<reference evidence="2 3" key="1">
    <citation type="submission" date="2018-04" db="EMBL/GenBank/DDBJ databases">
        <authorList>
            <person name="Hagen T."/>
        </authorList>
    </citation>
    <scope>NUCLEOTIDE SEQUENCE [LARGE SCALE GENOMIC DNA]</scope>
    <source>
        <strain evidence="2 3">TPD7009</strain>
    </source>
</reference>
<comment type="caution">
    <text evidence="2">The sequence shown here is derived from an EMBL/GenBank/DDBJ whole genome shotgun (WGS) entry which is preliminary data.</text>
</comment>
<protein>
    <submittedName>
        <fullName evidence="2">GNAT family N-acetyltransferase</fullName>
    </submittedName>
</protein>
<gene>
    <name evidence="2" type="ORF">DC430_22625</name>
</gene>
<feature type="domain" description="N-acetyltransferase" evidence="1">
    <location>
        <begin position="27"/>
        <end position="166"/>
    </location>
</feature>
<dbReference type="Pfam" id="PF00583">
    <property type="entry name" value="Acetyltransf_1"/>
    <property type="match status" value="1"/>
</dbReference>
<proteinExistence type="predicted"/>
<evidence type="ECO:0000313" key="2">
    <source>
        <dbReference type="EMBL" id="PVE50178.1"/>
    </source>
</evidence>
<accession>A0AA92BZ99</accession>
<dbReference type="InterPro" id="IPR016181">
    <property type="entry name" value="Acyl_CoA_acyltransferase"/>
</dbReference>
<evidence type="ECO:0000259" key="1">
    <source>
        <dbReference type="PROSITE" id="PS51186"/>
    </source>
</evidence>